<dbReference type="AlphaFoldDB" id="A0A7D9H8N8"/>
<accession>A0A7D9H8N8</accession>
<gene>
    <name evidence="2" type="ORF">PACLA_8A044212</name>
</gene>
<protein>
    <submittedName>
        <fullName evidence="2">Decaprenyl-diphosphate synthase subunit 2-like</fullName>
    </submittedName>
</protein>
<dbReference type="EMBL" id="CACRXK020000113">
    <property type="protein sequence ID" value="CAB3978446.1"/>
    <property type="molecule type" value="Genomic_DNA"/>
</dbReference>
<organism evidence="2 3">
    <name type="scientific">Paramuricea clavata</name>
    <name type="common">Red gorgonian</name>
    <name type="synonym">Violescent sea-whip</name>
    <dbReference type="NCBI Taxonomy" id="317549"/>
    <lineage>
        <taxon>Eukaryota</taxon>
        <taxon>Metazoa</taxon>
        <taxon>Cnidaria</taxon>
        <taxon>Anthozoa</taxon>
        <taxon>Octocorallia</taxon>
        <taxon>Malacalcyonacea</taxon>
        <taxon>Plexauridae</taxon>
        <taxon>Paramuricea</taxon>
    </lineage>
</organism>
<dbReference type="PANTHER" id="PTHR12001:SF55">
    <property type="entry name" value="ALL TRANS-POLYPRENYL-DIPHOSPHATE SYNTHASE PDSS2"/>
    <property type="match status" value="1"/>
</dbReference>
<dbReference type="InterPro" id="IPR000092">
    <property type="entry name" value="Polyprenyl_synt"/>
</dbReference>
<sequence>MAAQIFKKVIPTKLASSQHVHSIRFLKYFENGAKTTYIASRELNSPSGVSKLDNLALEAEKVVGYQTSLVRCLLSDEISSVLVHSKKLVGSRHPLLKTARSLLYDGAEGFEAVGLIVLLMSGCGEGLMTEGAPLGQQLVSGIQQKQRKLAEVAEMINTGYMVHLGVVNKSDFQSLDDIKIMNFGNKVTVLTGDFFLAKASVGLSELENTEVVDAMASVIGDIVEGETMKDCKTVNDTGLAEWEEVIFKSQGSLFAKSCLAALKLYSSPQHHQDAGFTFGKNLALLRQLFKDYQEINTELKTVALINAVVIQNKHILPPDVLENPLNTQIAVPESTRLKLQNSKTAEKIEDLANSYRNNALESLECFPNSKAKTCLENLVKHLVVGQNK</sequence>
<evidence type="ECO:0000313" key="3">
    <source>
        <dbReference type="Proteomes" id="UP001152795"/>
    </source>
</evidence>
<reference evidence="2" key="1">
    <citation type="submission" date="2020-04" db="EMBL/GenBank/DDBJ databases">
        <authorList>
            <person name="Alioto T."/>
            <person name="Alioto T."/>
            <person name="Gomez Garrido J."/>
        </authorList>
    </citation>
    <scope>NUCLEOTIDE SEQUENCE</scope>
    <source>
        <strain evidence="2">A484AB</strain>
    </source>
</reference>
<dbReference type="OrthoDB" id="9983019at2759"/>
<dbReference type="GO" id="GO:1990234">
    <property type="term" value="C:transferase complex"/>
    <property type="evidence" value="ECO:0007669"/>
    <property type="project" value="TreeGrafter"/>
</dbReference>
<keyword evidence="1" id="KW-0808">Transferase</keyword>
<keyword evidence="3" id="KW-1185">Reference proteome</keyword>
<comment type="similarity">
    <text evidence="1">Belongs to the FPP/GGPP synthase family.</text>
</comment>
<dbReference type="GO" id="GO:0008299">
    <property type="term" value="P:isoprenoid biosynthetic process"/>
    <property type="evidence" value="ECO:0007669"/>
    <property type="project" value="InterPro"/>
</dbReference>
<evidence type="ECO:0000313" key="2">
    <source>
        <dbReference type="EMBL" id="CAB3978446.1"/>
    </source>
</evidence>
<dbReference type="Proteomes" id="UP001152795">
    <property type="component" value="Unassembled WGS sequence"/>
</dbReference>
<dbReference type="CDD" id="cd00867">
    <property type="entry name" value="Trans_IPPS"/>
    <property type="match status" value="1"/>
</dbReference>
<dbReference type="Pfam" id="PF00348">
    <property type="entry name" value="polyprenyl_synt"/>
    <property type="match status" value="1"/>
</dbReference>
<proteinExistence type="inferred from homology"/>
<dbReference type="GO" id="GO:0005739">
    <property type="term" value="C:mitochondrion"/>
    <property type="evidence" value="ECO:0007669"/>
    <property type="project" value="TreeGrafter"/>
</dbReference>
<dbReference type="GO" id="GO:0004659">
    <property type="term" value="F:prenyltransferase activity"/>
    <property type="evidence" value="ECO:0007669"/>
    <property type="project" value="InterPro"/>
</dbReference>
<dbReference type="PANTHER" id="PTHR12001">
    <property type="entry name" value="GERANYLGERANYL PYROPHOSPHATE SYNTHASE"/>
    <property type="match status" value="1"/>
</dbReference>
<dbReference type="SUPFAM" id="SSF48576">
    <property type="entry name" value="Terpenoid synthases"/>
    <property type="match status" value="1"/>
</dbReference>
<dbReference type="GO" id="GO:0006744">
    <property type="term" value="P:ubiquinone biosynthetic process"/>
    <property type="evidence" value="ECO:0007669"/>
    <property type="project" value="TreeGrafter"/>
</dbReference>
<dbReference type="Gene3D" id="1.10.600.10">
    <property type="entry name" value="Farnesyl Diphosphate Synthase"/>
    <property type="match status" value="1"/>
</dbReference>
<comment type="caution">
    <text evidence="2">The sequence shown here is derived from an EMBL/GenBank/DDBJ whole genome shotgun (WGS) entry which is preliminary data.</text>
</comment>
<name>A0A7D9H8N8_PARCT</name>
<dbReference type="InterPro" id="IPR008949">
    <property type="entry name" value="Isoprenoid_synthase_dom_sf"/>
</dbReference>
<evidence type="ECO:0000256" key="1">
    <source>
        <dbReference type="RuleBase" id="RU004466"/>
    </source>
</evidence>